<feature type="domain" description="DUF4142" evidence="2">
    <location>
        <begin position="72"/>
        <end position="213"/>
    </location>
</feature>
<dbReference type="RefSeq" id="WP_267541060.1">
    <property type="nucleotide sequence ID" value="NZ_JAPNKA010000001.1"/>
</dbReference>
<comment type="caution">
    <text evidence="3">The sequence shown here is derived from an EMBL/GenBank/DDBJ whole genome shotgun (WGS) entry which is preliminary data.</text>
</comment>
<dbReference type="EMBL" id="JAPNKA010000001">
    <property type="protein sequence ID" value="MCY1082495.1"/>
    <property type="molecule type" value="Genomic_DNA"/>
</dbReference>
<feature type="region of interest" description="Disordered" evidence="1">
    <location>
        <begin position="214"/>
        <end position="243"/>
    </location>
</feature>
<evidence type="ECO:0000313" key="4">
    <source>
        <dbReference type="Proteomes" id="UP001207654"/>
    </source>
</evidence>
<sequence>MRRSWGRRWAMLGAMVVTMGVGGLLAHAQTGVPAQPQWPQPPMGQKQPEYRKHPQAYQAEQMGRLMVADGAPAFLAQLHSINETEIALGELTLQKSSTPTVKQYGEHMVRDHKKADQQLLDFAKQRGIQLPARLQPTNAVQVRLKDANEATKAKLSVLDAPLYDQEYLASQVSAHDEVIQIVTIGRQLYPDLAPLLDGLLPTLREHRTQAYQLLGQSQPQAQVGQQPEQPQQRQARPPAGERR</sequence>
<organism evidence="3 4">
    <name type="scientific">Archangium lansingense</name>
    <dbReference type="NCBI Taxonomy" id="2995310"/>
    <lineage>
        <taxon>Bacteria</taxon>
        <taxon>Pseudomonadati</taxon>
        <taxon>Myxococcota</taxon>
        <taxon>Myxococcia</taxon>
        <taxon>Myxococcales</taxon>
        <taxon>Cystobacterineae</taxon>
        <taxon>Archangiaceae</taxon>
        <taxon>Archangium</taxon>
    </lineage>
</organism>
<evidence type="ECO:0000259" key="2">
    <source>
        <dbReference type="Pfam" id="PF13628"/>
    </source>
</evidence>
<dbReference type="PANTHER" id="PTHR38593">
    <property type="entry name" value="BLR2558 PROTEIN"/>
    <property type="match status" value="1"/>
</dbReference>
<gene>
    <name evidence="3" type="ORF">OV287_49420</name>
</gene>
<accession>A0ABT4ALH3</accession>
<protein>
    <submittedName>
        <fullName evidence="3">DUF4142 domain-containing protein</fullName>
    </submittedName>
</protein>
<feature type="compositionally biased region" description="Low complexity" evidence="1">
    <location>
        <begin position="215"/>
        <end position="243"/>
    </location>
</feature>
<dbReference type="InterPro" id="IPR012347">
    <property type="entry name" value="Ferritin-like"/>
</dbReference>
<name>A0ABT4ALH3_9BACT</name>
<evidence type="ECO:0000256" key="1">
    <source>
        <dbReference type="SAM" id="MobiDB-lite"/>
    </source>
</evidence>
<keyword evidence="4" id="KW-1185">Reference proteome</keyword>
<dbReference type="PANTHER" id="PTHR38593:SF1">
    <property type="entry name" value="BLR2558 PROTEIN"/>
    <property type="match status" value="1"/>
</dbReference>
<dbReference type="Proteomes" id="UP001207654">
    <property type="component" value="Unassembled WGS sequence"/>
</dbReference>
<reference evidence="3 4" key="1">
    <citation type="submission" date="2022-11" db="EMBL/GenBank/DDBJ databases">
        <title>Minimal conservation of predation-associated metabolite biosynthetic gene clusters underscores biosynthetic potential of Myxococcota including descriptions for ten novel species: Archangium lansinium sp. nov., Myxococcus landrumus sp. nov., Nannocystis bai.</title>
        <authorList>
            <person name="Ahearne A."/>
            <person name="Stevens C."/>
            <person name="Phillips K."/>
        </authorList>
    </citation>
    <scope>NUCLEOTIDE SEQUENCE [LARGE SCALE GENOMIC DNA]</scope>
    <source>
        <strain evidence="3 4">MIWBW</strain>
    </source>
</reference>
<proteinExistence type="predicted"/>
<dbReference type="InterPro" id="IPR025419">
    <property type="entry name" value="DUF4142"/>
</dbReference>
<dbReference type="Pfam" id="PF13628">
    <property type="entry name" value="DUF4142"/>
    <property type="match status" value="1"/>
</dbReference>
<evidence type="ECO:0000313" key="3">
    <source>
        <dbReference type="EMBL" id="MCY1082495.1"/>
    </source>
</evidence>
<dbReference type="Gene3D" id="1.20.1260.10">
    <property type="match status" value="1"/>
</dbReference>